<dbReference type="EMBL" id="JAIOUQ010000013">
    <property type="protein sequence ID" value="MBZ2166549.1"/>
    <property type="molecule type" value="Genomic_DNA"/>
</dbReference>
<accession>A0A8T5V0N6</accession>
<dbReference type="Proteomes" id="UP000825933">
    <property type="component" value="Unassembled WGS sequence"/>
</dbReference>
<sequence length="60" mass="6854">MAIYYGTSIVIIIENLEGDDVKVQHENVIEEVPIIELEADGGIEEIRDAIRNLQWTKIDE</sequence>
<reference evidence="2" key="1">
    <citation type="journal article" date="2022" name="Microbiol. Resour. Announc.">
        <title>Draft Genome Sequence of a Methanogenic Archaeon from West Spitsbergen Permafrost.</title>
        <authorList>
            <person name="Trubitsyn V."/>
            <person name="Rivkina E."/>
            <person name="Shcherbakova V."/>
        </authorList>
    </citation>
    <scope>NUCLEOTIDE SEQUENCE [LARGE SCALE GENOMIC DNA]</scope>
    <source>
        <strain evidence="2">VT</strain>
    </source>
</reference>
<dbReference type="RefSeq" id="WP_223792097.1">
    <property type="nucleotide sequence ID" value="NZ_JAIOUQ010000013.1"/>
</dbReference>
<evidence type="ECO:0000313" key="1">
    <source>
        <dbReference type="EMBL" id="MBZ2166549.1"/>
    </source>
</evidence>
<protein>
    <submittedName>
        <fullName evidence="1">Uncharacterized protein</fullName>
    </submittedName>
</protein>
<dbReference type="AlphaFoldDB" id="A0A8T5V0N6"/>
<name>A0A8T5V0N6_9EURY</name>
<keyword evidence="2" id="KW-1185">Reference proteome</keyword>
<comment type="caution">
    <text evidence="1">The sequence shown here is derived from an EMBL/GenBank/DDBJ whole genome shotgun (WGS) entry which is preliminary data.</text>
</comment>
<organism evidence="1 2">
    <name type="scientific">Methanobacterium spitsbergense</name>
    <dbReference type="NCBI Taxonomy" id="2874285"/>
    <lineage>
        <taxon>Archaea</taxon>
        <taxon>Methanobacteriati</taxon>
        <taxon>Methanobacteriota</taxon>
        <taxon>Methanomada group</taxon>
        <taxon>Methanobacteria</taxon>
        <taxon>Methanobacteriales</taxon>
        <taxon>Methanobacteriaceae</taxon>
        <taxon>Methanobacterium</taxon>
    </lineage>
</organism>
<evidence type="ECO:0000313" key="2">
    <source>
        <dbReference type="Proteomes" id="UP000825933"/>
    </source>
</evidence>
<proteinExistence type="predicted"/>
<gene>
    <name evidence="1" type="ORF">K8N75_10925</name>
</gene>